<evidence type="ECO:0000256" key="1">
    <source>
        <dbReference type="SAM" id="Phobius"/>
    </source>
</evidence>
<dbReference type="InterPro" id="IPR029365">
    <property type="entry name" value="TMEM238"/>
</dbReference>
<dbReference type="AlphaFoldDB" id="A0A3Q3KHT3"/>
<reference evidence="2" key="1">
    <citation type="submission" date="2025-08" db="UniProtKB">
        <authorList>
            <consortium name="Ensembl"/>
        </authorList>
    </citation>
    <scope>IDENTIFICATION</scope>
</reference>
<organism evidence="2 3">
    <name type="scientific">Monopterus albus</name>
    <name type="common">Swamp eel</name>
    <dbReference type="NCBI Taxonomy" id="43700"/>
    <lineage>
        <taxon>Eukaryota</taxon>
        <taxon>Metazoa</taxon>
        <taxon>Chordata</taxon>
        <taxon>Craniata</taxon>
        <taxon>Vertebrata</taxon>
        <taxon>Euteleostomi</taxon>
        <taxon>Actinopterygii</taxon>
        <taxon>Neopterygii</taxon>
        <taxon>Teleostei</taxon>
        <taxon>Neoteleostei</taxon>
        <taxon>Acanthomorphata</taxon>
        <taxon>Anabantaria</taxon>
        <taxon>Synbranchiformes</taxon>
        <taxon>Synbranchidae</taxon>
        <taxon>Monopterus</taxon>
    </lineage>
</organism>
<evidence type="ECO:0000313" key="3">
    <source>
        <dbReference type="Proteomes" id="UP000261600"/>
    </source>
</evidence>
<evidence type="ECO:0008006" key="4">
    <source>
        <dbReference type="Google" id="ProtNLM"/>
    </source>
</evidence>
<keyword evidence="3" id="KW-1185">Reference proteome</keyword>
<feature type="transmembrane region" description="Helical" evidence="1">
    <location>
        <begin position="46"/>
        <end position="72"/>
    </location>
</feature>
<reference evidence="2" key="2">
    <citation type="submission" date="2025-09" db="UniProtKB">
        <authorList>
            <consortium name="Ensembl"/>
        </authorList>
    </citation>
    <scope>IDENTIFICATION</scope>
</reference>
<protein>
    <recommendedName>
        <fullName evidence="4">Transmembrane protein 238 like</fullName>
    </recommendedName>
</protein>
<keyword evidence="1" id="KW-0472">Membrane</keyword>
<dbReference type="Ensembl" id="ENSMALT00000029724.1">
    <property type="protein sequence ID" value="ENSMALP00000029201.1"/>
    <property type="gene ID" value="ENSMALG00000020206.1"/>
</dbReference>
<dbReference type="PANTHER" id="PTHR28613:SF7">
    <property type="entry name" value="TRANSMEMBRANE PROTEIN 238"/>
    <property type="match status" value="1"/>
</dbReference>
<proteinExistence type="predicted"/>
<dbReference type="PANTHER" id="PTHR28613">
    <property type="entry name" value="SI:CH211-232M10.4-RELATED"/>
    <property type="match status" value="1"/>
</dbReference>
<feature type="transmembrane region" description="Helical" evidence="1">
    <location>
        <begin position="12"/>
        <end position="34"/>
    </location>
</feature>
<keyword evidence="1" id="KW-1133">Transmembrane helix</keyword>
<evidence type="ECO:0000313" key="2">
    <source>
        <dbReference type="Ensembl" id="ENSMALP00000029201.1"/>
    </source>
</evidence>
<accession>A0A3Q3KHT3</accession>
<dbReference type="Pfam" id="PF15125">
    <property type="entry name" value="TMEM238"/>
    <property type="match status" value="1"/>
</dbReference>
<dbReference type="STRING" id="43700.ENSMALP00000029201"/>
<sequence length="117" mass="13238">MGSIKCIGECLPAFLLAVLFDCFGLILLFIGLFANLRLNNSFYGDFLIYSGSLFIFLSLAFWVMWYAGNIPVSEDYGLKKKRSGIVGQLARKLSVHFVHHSNTPLSFLILNQHSRHH</sequence>
<dbReference type="Proteomes" id="UP000261600">
    <property type="component" value="Unplaced"/>
</dbReference>
<keyword evidence="1" id="KW-0812">Transmembrane</keyword>
<name>A0A3Q3KHT3_MONAL</name>